<reference evidence="3 4" key="1">
    <citation type="submission" date="2021-04" db="EMBL/GenBank/DDBJ databases">
        <authorList>
            <person name="Bliznina A."/>
        </authorList>
    </citation>
    <scope>NUCLEOTIDE SEQUENCE [LARGE SCALE GENOMIC DNA]</scope>
</reference>
<organism evidence="3 4">
    <name type="scientific">Oikopleura dioica</name>
    <name type="common">Tunicate</name>
    <dbReference type="NCBI Taxonomy" id="34765"/>
    <lineage>
        <taxon>Eukaryota</taxon>
        <taxon>Metazoa</taxon>
        <taxon>Chordata</taxon>
        <taxon>Tunicata</taxon>
        <taxon>Appendicularia</taxon>
        <taxon>Copelata</taxon>
        <taxon>Oikopleuridae</taxon>
        <taxon>Oikopleura</taxon>
    </lineage>
</organism>
<feature type="compositionally biased region" description="Basic and acidic residues" evidence="1">
    <location>
        <begin position="79"/>
        <end position="108"/>
    </location>
</feature>
<evidence type="ECO:0000259" key="2">
    <source>
        <dbReference type="PROSITE" id="PS51035"/>
    </source>
</evidence>
<dbReference type="Gene3D" id="1.20.58.120">
    <property type="entry name" value="BAG domain"/>
    <property type="match status" value="1"/>
</dbReference>
<dbReference type="Pfam" id="PF02179">
    <property type="entry name" value="BAG"/>
    <property type="match status" value="1"/>
</dbReference>
<evidence type="ECO:0000313" key="3">
    <source>
        <dbReference type="EMBL" id="CAG5105639.1"/>
    </source>
</evidence>
<name>A0ABN7SQS5_OIKDI</name>
<keyword evidence="4" id="KW-1185">Reference proteome</keyword>
<protein>
    <submittedName>
        <fullName evidence="3">Oidioi.mRNA.OKI2018_I69.chr1.g2313.t1.cds</fullName>
    </submittedName>
</protein>
<feature type="region of interest" description="Disordered" evidence="1">
    <location>
        <begin position="79"/>
        <end position="149"/>
    </location>
</feature>
<gene>
    <name evidence="3" type="ORF">OKIOD_LOCUS11078</name>
</gene>
<proteinExistence type="predicted"/>
<evidence type="ECO:0000313" key="4">
    <source>
        <dbReference type="Proteomes" id="UP001158576"/>
    </source>
</evidence>
<feature type="compositionally biased region" description="Basic and acidic residues" evidence="1">
    <location>
        <begin position="125"/>
        <end position="136"/>
    </location>
</feature>
<sequence>MDITAEITVKFRLAIKKKLAAMKIEEDDDLIDFVMIIFARKKRFDAIREDLEELLEEKAADFAVWLDLLIQKVNGLPEDPSREMYEARKRKEQEKLEERLEAEQEAREAAAANSGSDSSQSSDSDGERDYSRDRSRSRSRSRSPPKNRVNIFLEDSRQIHDLQERFQDLKQKSRRLNKEFTKREDKNSKKLCKSYKGINEALMKLLEACDAVELDPKDIQNRADRKKIIKDSQKLLDRNDKAISFL</sequence>
<evidence type="ECO:0000256" key="1">
    <source>
        <dbReference type="SAM" id="MobiDB-lite"/>
    </source>
</evidence>
<feature type="compositionally biased region" description="Low complexity" evidence="1">
    <location>
        <begin position="109"/>
        <end position="123"/>
    </location>
</feature>
<dbReference type="PROSITE" id="PS51035">
    <property type="entry name" value="BAG"/>
    <property type="match status" value="1"/>
</dbReference>
<dbReference type="InterPro" id="IPR036533">
    <property type="entry name" value="BAG_dom_sf"/>
</dbReference>
<dbReference type="Proteomes" id="UP001158576">
    <property type="component" value="Chromosome 1"/>
</dbReference>
<dbReference type="InterPro" id="IPR003103">
    <property type="entry name" value="BAG_domain"/>
</dbReference>
<dbReference type="SUPFAM" id="SSF63491">
    <property type="entry name" value="BAG domain"/>
    <property type="match status" value="1"/>
</dbReference>
<feature type="domain" description="BAG" evidence="2">
    <location>
        <begin position="158"/>
        <end position="243"/>
    </location>
</feature>
<accession>A0ABN7SQS5</accession>
<dbReference type="EMBL" id="OU015566">
    <property type="protein sequence ID" value="CAG5105639.1"/>
    <property type="molecule type" value="Genomic_DNA"/>
</dbReference>